<evidence type="ECO:0000313" key="3">
    <source>
        <dbReference type="Proteomes" id="UP000285290"/>
    </source>
</evidence>
<evidence type="ECO:0008006" key="5">
    <source>
        <dbReference type="Google" id="ProtNLM"/>
    </source>
</evidence>
<comment type="caution">
    <text evidence="2">The sequence shown here is derived from an EMBL/GenBank/DDBJ whole genome shotgun (WGS) entry which is preliminary data.</text>
</comment>
<protein>
    <recommendedName>
        <fullName evidence="5">DUF4276 family protein</fullName>
    </recommendedName>
</protein>
<evidence type="ECO:0000313" key="1">
    <source>
        <dbReference type="EMBL" id="RHC39232.1"/>
    </source>
</evidence>
<dbReference type="Proteomes" id="UP000285290">
    <property type="component" value="Unassembled WGS sequence"/>
</dbReference>
<dbReference type="RefSeq" id="WP_117918128.1">
    <property type="nucleotide sequence ID" value="NZ_QRUL01000004.1"/>
</dbReference>
<organism evidence="2 3">
    <name type="scientific">Agathobacter rectalis</name>
    <dbReference type="NCBI Taxonomy" id="39491"/>
    <lineage>
        <taxon>Bacteria</taxon>
        <taxon>Bacillati</taxon>
        <taxon>Bacillota</taxon>
        <taxon>Clostridia</taxon>
        <taxon>Lachnospirales</taxon>
        <taxon>Lachnospiraceae</taxon>
        <taxon>Agathobacter</taxon>
    </lineage>
</organism>
<dbReference type="Proteomes" id="UP000286104">
    <property type="component" value="Unassembled WGS sequence"/>
</dbReference>
<reference evidence="3 4" key="1">
    <citation type="submission" date="2018-08" db="EMBL/GenBank/DDBJ databases">
        <title>A genome reference for cultivated species of the human gut microbiota.</title>
        <authorList>
            <person name="Zou Y."/>
            <person name="Xue W."/>
            <person name="Luo G."/>
        </authorList>
    </citation>
    <scope>NUCLEOTIDE SEQUENCE [LARGE SCALE GENOMIC DNA]</scope>
    <source>
        <strain evidence="2 3">AM29-10</strain>
        <strain evidence="1 4">AM36-3AA</strain>
    </source>
</reference>
<sequence length="203" mass="23566">MSHDTLNYTRCAVIVHGKSEFALVKYIYTNLHLPVKIIAKDKGRGSIQINGLPEYLMKKQFRTLKAFADEFSVEYDRKTKRLINFKLFIIMDTDDCDEITRAKYISKELFDGHPLKDYIVPLYNDTNLEDVMIKSGIMVKRIPDAQKGSYYTKIFPINTKPLSIDTVNQVRIFAKKIDGVKETNMLAFVEYCFQQMPGEELWG</sequence>
<proteinExistence type="predicted"/>
<name>A0A414IWA1_9FIRM</name>
<dbReference type="EMBL" id="QSKC01000003">
    <property type="protein sequence ID" value="RHE33439.1"/>
    <property type="molecule type" value="Genomic_DNA"/>
</dbReference>
<evidence type="ECO:0000313" key="2">
    <source>
        <dbReference type="EMBL" id="RHE33439.1"/>
    </source>
</evidence>
<gene>
    <name evidence="2" type="ORF">DW753_03025</name>
    <name evidence="1" type="ORF">DW848_07905</name>
</gene>
<evidence type="ECO:0000313" key="4">
    <source>
        <dbReference type="Proteomes" id="UP000286104"/>
    </source>
</evidence>
<dbReference type="EMBL" id="QSHU01000009">
    <property type="protein sequence ID" value="RHC39232.1"/>
    <property type="molecule type" value="Genomic_DNA"/>
</dbReference>
<accession>A0A414IWA1</accession>
<dbReference type="AlphaFoldDB" id="A0A414IWA1"/>